<dbReference type="GeneID" id="6758184"/>
<dbReference type="PhylomeDB" id="B3S9J4"/>
<dbReference type="SUPFAM" id="SSF50978">
    <property type="entry name" value="WD40 repeat-like"/>
    <property type="match status" value="1"/>
</dbReference>
<protein>
    <submittedName>
        <fullName evidence="4">Uncharacterized protein</fullName>
    </submittedName>
</protein>
<dbReference type="InterPro" id="IPR036322">
    <property type="entry name" value="WD40_repeat_dom_sf"/>
</dbReference>
<gene>
    <name evidence="4" type="ORF">TRIADDRAFT_31737</name>
</gene>
<dbReference type="Pfam" id="PF00400">
    <property type="entry name" value="WD40"/>
    <property type="match status" value="2"/>
</dbReference>
<keyword evidence="1 3" id="KW-0853">WD repeat</keyword>
<dbReference type="Proteomes" id="UP000009022">
    <property type="component" value="Unassembled WGS sequence"/>
</dbReference>
<sequence>LIHKLKLERTLEGHTGCVNTLAWNKVGDKLLSGSDDCLLNIYQPYSYKLLHSVPSGHTANIFSAKFLPNTNDLKIVSCAGNGIVSYLELNTAGGCTNNNFFRCHDGTTYEVVTIPDEPNVFMTCCEDGKIRLFDLRVKTRCSSHDCNEDVLINCHRPTTAIAVDPSRSFQFTVGSDDSCARVFDRRNLIRESRQVG</sequence>
<dbReference type="CTD" id="6758184"/>
<feature type="repeat" description="WD" evidence="3">
    <location>
        <begin position="11"/>
        <end position="52"/>
    </location>
</feature>
<dbReference type="RefSeq" id="XP_002116912.1">
    <property type="nucleotide sequence ID" value="XM_002116876.1"/>
</dbReference>
<keyword evidence="5" id="KW-1185">Reference proteome</keyword>
<dbReference type="PROSITE" id="PS50082">
    <property type="entry name" value="WD_REPEATS_2"/>
    <property type="match status" value="1"/>
</dbReference>
<dbReference type="PANTHER" id="PTHR15574">
    <property type="entry name" value="WD REPEAT DOMAIN-CONTAINING FAMILY"/>
    <property type="match status" value="1"/>
</dbReference>
<dbReference type="EMBL" id="DS985259">
    <property type="protein sequence ID" value="EDV20486.1"/>
    <property type="molecule type" value="Genomic_DNA"/>
</dbReference>
<accession>B3S9J4</accession>
<dbReference type="InterPro" id="IPR045151">
    <property type="entry name" value="DCAF8"/>
</dbReference>
<dbReference type="eggNOG" id="KOG1310">
    <property type="taxonomic scope" value="Eukaryota"/>
</dbReference>
<proteinExistence type="predicted"/>
<dbReference type="Gene3D" id="2.130.10.10">
    <property type="entry name" value="YVTN repeat-like/Quinoprotein amine dehydrogenase"/>
    <property type="match status" value="1"/>
</dbReference>
<dbReference type="OrthoDB" id="4869960at2759"/>
<feature type="non-terminal residue" evidence="4">
    <location>
        <position position="1"/>
    </location>
</feature>
<dbReference type="PANTHER" id="PTHR15574:SF39">
    <property type="entry name" value="DDB1- AND CUL4-ASSOCIATED FACTOR 6"/>
    <property type="match status" value="1"/>
</dbReference>
<dbReference type="OMA" id="PHECRNI"/>
<evidence type="ECO:0000313" key="5">
    <source>
        <dbReference type="Proteomes" id="UP000009022"/>
    </source>
</evidence>
<dbReference type="KEGG" id="tad:TRIADDRAFT_31737"/>
<dbReference type="InParanoid" id="B3S9J4"/>
<dbReference type="STRING" id="10228.B3S9J4"/>
<evidence type="ECO:0000256" key="2">
    <source>
        <dbReference type="ARBA" id="ARBA00022737"/>
    </source>
</evidence>
<organism evidence="4 5">
    <name type="scientific">Trichoplax adhaerens</name>
    <name type="common">Trichoplax reptans</name>
    <dbReference type="NCBI Taxonomy" id="10228"/>
    <lineage>
        <taxon>Eukaryota</taxon>
        <taxon>Metazoa</taxon>
        <taxon>Placozoa</taxon>
        <taxon>Uniplacotomia</taxon>
        <taxon>Trichoplacea</taxon>
        <taxon>Trichoplacidae</taxon>
        <taxon>Trichoplax</taxon>
    </lineage>
</organism>
<evidence type="ECO:0000256" key="1">
    <source>
        <dbReference type="ARBA" id="ARBA00022574"/>
    </source>
</evidence>
<dbReference type="SMART" id="SM00320">
    <property type="entry name" value="WD40"/>
    <property type="match status" value="4"/>
</dbReference>
<evidence type="ECO:0000313" key="4">
    <source>
        <dbReference type="EMBL" id="EDV20486.1"/>
    </source>
</evidence>
<keyword evidence="2" id="KW-0677">Repeat</keyword>
<name>B3S9J4_TRIAD</name>
<dbReference type="InterPro" id="IPR001680">
    <property type="entry name" value="WD40_rpt"/>
</dbReference>
<dbReference type="InterPro" id="IPR015943">
    <property type="entry name" value="WD40/YVTN_repeat-like_dom_sf"/>
</dbReference>
<dbReference type="AlphaFoldDB" id="B3S9J4"/>
<dbReference type="HOGENOM" id="CLU_070203_1_0_1"/>
<evidence type="ECO:0000256" key="3">
    <source>
        <dbReference type="PROSITE-ProRule" id="PRU00221"/>
    </source>
</evidence>
<reference evidence="4 5" key="1">
    <citation type="journal article" date="2008" name="Nature">
        <title>The Trichoplax genome and the nature of placozoans.</title>
        <authorList>
            <person name="Srivastava M."/>
            <person name="Begovic E."/>
            <person name="Chapman J."/>
            <person name="Putnam N.H."/>
            <person name="Hellsten U."/>
            <person name="Kawashima T."/>
            <person name="Kuo A."/>
            <person name="Mitros T."/>
            <person name="Salamov A."/>
            <person name="Carpenter M.L."/>
            <person name="Signorovitch A.Y."/>
            <person name="Moreno M.A."/>
            <person name="Kamm K."/>
            <person name="Grimwood J."/>
            <person name="Schmutz J."/>
            <person name="Shapiro H."/>
            <person name="Grigoriev I.V."/>
            <person name="Buss L.W."/>
            <person name="Schierwater B."/>
            <person name="Dellaporta S.L."/>
            <person name="Rokhsar D.S."/>
        </authorList>
    </citation>
    <scope>NUCLEOTIDE SEQUENCE [LARGE SCALE GENOMIC DNA]</scope>
    <source>
        <strain evidence="4 5">Grell-BS-1999</strain>
    </source>
</reference>